<evidence type="ECO:0000313" key="2">
    <source>
        <dbReference type="Proteomes" id="UP000060787"/>
    </source>
</evidence>
<dbReference type="KEGG" id="lab:LA76x_5060"/>
<name>A0A0S2FHW4_LYSAN</name>
<keyword evidence="2" id="KW-1185">Reference proteome</keyword>
<reference evidence="1 2" key="1">
    <citation type="journal article" date="2015" name="BMC Genomics">
        <title>Comparative genomics and metabolic profiling of the genus Lysobacter.</title>
        <authorList>
            <person name="de Bruijn I."/>
            <person name="Cheng X."/>
            <person name="de Jager V."/>
            <person name="Exposito R.G."/>
            <person name="Watrous J."/>
            <person name="Patel N."/>
            <person name="Postma J."/>
            <person name="Dorrestein P.C."/>
            <person name="Kobayashi D."/>
            <person name="Raaijmakers J.M."/>
        </authorList>
    </citation>
    <scope>NUCLEOTIDE SEQUENCE [LARGE SCALE GENOMIC DNA]</scope>
    <source>
        <strain evidence="1 2">76</strain>
    </source>
</reference>
<organism evidence="1 2">
    <name type="scientific">Lysobacter antibioticus</name>
    <dbReference type="NCBI Taxonomy" id="84531"/>
    <lineage>
        <taxon>Bacteria</taxon>
        <taxon>Pseudomonadati</taxon>
        <taxon>Pseudomonadota</taxon>
        <taxon>Gammaproteobacteria</taxon>
        <taxon>Lysobacterales</taxon>
        <taxon>Lysobacteraceae</taxon>
        <taxon>Lysobacter</taxon>
    </lineage>
</organism>
<sequence>MTTGGDERIDEHCAAHSSIDTRTNSDSRITVICLLQF</sequence>
<dbReference type="EMBL" id="CP011129">
    <property type="protein sequence ID" value="ALN83162.1"/>
    <property type="molecule type" value="Genomic_DNA"/>
</dbReference>
<accession>A0A0S2FHW4</accession>
<dbReference type="Proteomes" id="UP000060787">
    <property type="component" value="Chromosome"/>
</dbReference>
<dbReference type="AlphaFoldDB" id="A0A0S2FHW4"/>
<protein>
    <submittedName>
        <fullName evidence="1">Uncharacterized protein</fullName>
    </submittedName>
</protein>
<dbReference type="PATRIC" id="fig|84531.7.peg.385"/>
<dbReference type="KEGG" id="laq:GLA29479_387"/>
<gene>
    <name evidence="1" type="ORF">LA76x_5060</name>
</gene>
<evidence type="ECO:0000313" key="1">
    <source>
        <dbReference type="EMBL" id="ALN83162.1"/>
    </source>
</evidence>
<proteinExistence type="predicted"/>